<dbReference type="CDD" id="cd04907">
    <property type="entry name" value="ACT_ThrD-I_2"/>
    <property type="match status" value="1"/>
</dbReference>
<keyword evidence="10 12" id="KW-0100">Branched-chain amino acid biosynthesis</keyword>
<evidence type="ECO:0000256" key="8">
    <source>
        <dbReference type="ARBA" id="ARBA00022898"/>
    </source>
</evidence>
<dbReference type="Gene3D" id="3.40.1020.10">
    <property type="entry name" value="Biosynthetic Threonine Deaminase, Domain 3"/>
    <property type="match status" value="1"/>
</dbReference>
<comment type="catalytic activity">
    <reaction evidence="1 12">
        <text>L-threonine = 2-oxobutanoate + NH4(+)</text>
        <dbReference type="Rhea" id="RHEA:22108"/>
        <dbReference type="ChEBI" id="CHEBI:16763"/>
        <dbReference type="ChEBI" id="CHEBI:28938"/>
        <dbReference type="ChEBI" id="CHEBI:57926"/>
        <dbReference type="EC" id="4.3.1.19"/>
    </reaction>
</comment>
<evidence type="ECO:0000256" key="5">
    <source>
        <dbReference type="ARBA" id="ARBA00022605"/>
    </source>
</evidence>
<comment type="similarity">
    <text evidence="4 12">Belongs to the serine/threonine dehydratase family.</text>
</comment>
<dbReference type="SUPFAM" id="SSF53686">
    <property type="entry name" value="Tryptophan synthase beta subunit-like PLP-dependent enzymes"/>
    <property type="match status" value="1"/>
</dbReference>
<dbReference type="Gene3D" id="3.40.50.1100">
    <property type="match status" value="2"/>
</dbReference>
<dbReference type="CDD" id="cd01562">
    <property type="entry name" value="Thr-dehyd"/>
    <property type="match status" value="1"/>
</dbReference>
<proteinExistence type="inferred from homology"/>
<protein>
    <recommendedName>
        <fullName evidence="12">L-threonine dehydratase</fullName>
        <ecNumber evidence="12">4.3.1.19</ecNumber>
    </recommendedName>
    <alternativeName>
        <fullName evidence="12">Threonine deaminase</fullName>
    </alternativeName>
</protein>
<evidence type="ECO:0000256" key="11">
    <source>
        <dbReference type="ARBA" id="ARBA00025527"/>
    </source>
</evidence>
<dbReference type="PROSITE" id="PS00165">
    <property type="entry name" value="DEHYDRATASE_SER_THR"/>
    <property type="match status" value="1"/>
</dbReference>
<dbReference type="InterPro" id="IPR000634">
    <property type="entry name" value="Ser/Thr_deHydtase_PyrdxlP-BS"/>
</dbReference>
<accession>A0ABU1W1N4</accession>
<comment type="function">
    <text evidence="11 12">Catalyzes the anaerobic formation of alpha-ketobutyrate and ammonia from threonine in a two-step reaction. The first step involved a dehydration of threonine and a production of enamine intermediates (aminocrotonate), which tautomerizes to its imine form (iminobutyrate). Both intermediates are unstable and short-lived. The second step is the nonenzymatic hydrolysis of the enamine/imine intermediates to form 2-ketobutyrate and free ammonia. In the low water environment of the cell, the second step is accelerated by RidA.</text>
</comment>
<comment type="subunit">
    <text evidence="12">Homotetramer.</text>
</comment>
<feature type="domain" description="ACT-like" evidence="13">
    <location>
        <begin position="456"/>
        <end position="525"/>
    </location>
</feature>
<dbReference type="InterPro" id="IPR050147">
    <property type="entry name" value="Ser/Thr_Dehydratase"/>
</dbReference>
<gene>
    <name evidence="12" type="primary">ilvA</name>
    <name evidence="14" type="ORF">J2W69_002804</name>
</gene>
<dbReference type="Pfam" id="PF00585">
    <property type="entry name" value="Thr_dehydrat_C"/>
    <property type="match status" value="2"/>
</dbReference>
<comment type="caution">
    <text evidence="14">The sequence shown here is derived from an EMBL/GenBank/DDBJ whole genome shotgun (WGS) entry which is preliminary data.</text>
</comment>
<dbReference type="InterPro" id="IPR045865">
    <property type="entry name" value="ACT-like_dom_sf"/>
</dbReference>
<evidence type="ECO:0000256" key="9">
    <source>
        <dbReference type="ARBA" id="ARBA00023239"/>
    </source>
</evidence>
<dbReference type="GO" id="GO:0004794">
    <property type="term" value="F:threonine deaminase activity"/>
    <property type="evidence" value="ECO:0007669"/>
    <property type="project" value="UniProtKB-EC"/>
</dbReference>
<sequence length="535" mass="57994">MSAVQNSVKEAVKDAVKEQGKTAADWQRPAPNPALMQQYLREILLSPVYQAAIETPLQAMPKLSQRIGQHVLLKREDMQPVYSFKLRGAFHKLHKVREQNPGGNVVCASAGNHAQGVALSASKLGLHATIVMPITTPEIKVAAVKALGGKVLLHGTAFDEANRFAIELSTTQGATYIPPFDDADVIAGQGTVAKELLSQHNKLDAVFIPVGGGGLLAGMAVYIKAVMPGVKVIGVEPDDAACLKAAMDAGEPVTLDRVGLFADGVAVKRIGTENFKLAHLYCDDVITVSSDEICAAIKDIFDDLRAVAEPAGALALAGLKKYAATADQTQNLSAVLSGANLNFDTLRYVSERCELGEKKEAVFAVTIPEEKGSFRRFCQTLGGRAITEFNYRYASDNKAHIFVGIKLRHGAEELQQVNQALSAAGYDYQDLSDDELAKLHVRHMVGGMPPRLVQEQVYQFNFPEYPGALMNFLNTLGEKWNITLFHYRNHGAATGDVLAGFEIADHEEIAEHLDTLGYEYRLVTSNGAYKVFLTS</sequence>
<keyword evidence="8 12" id="KW-0663">Pyridoxal phosphate</keyword>
<dbReference type="NCBIfam" id="NF006674">
    <property type="entry name" value="PRK09224.1"/>
    <property type="match status" value="1"/>
</dbReference>
<dbReference type="NCBIfam" id="TIGR01124">
    <property type="entry name" value="ilvA_2Cterm"/>
    <property type="match status" value="1"/>
</dbReference>
<keyword evidence="15" id="KW-1185">Reference proteome</keyword>
<dbReference type="PROSITE" id="PS51672">
    <property type="entry name" value="ACT_LIKE"/>
    <property type="match status" value="2"/>
</dbReference>
<dbReference type="InterPro" id="IPR005787">
    <property type="entry name" value="Thr_deHydtase_biosynth"/>
</dbReference>
<dbReference type="SUPFAM" id="SSF55021">
    <property type="entry name" value="ACT-like"/>
    <property type="match status" value="2"/>
</dbReference>
<dbReference type="Proteomes" id="UP001257909">
    <property type="component" value="Unassembled WGS sequence"/>
</dbReference>
<feature type="domain" description="ACT-like" evidence="13">
    <location>
        <begin position="361"/>
        <end position="433"/>
    </location>
</feature>
<keyword evidence="5 12" id="KW-0028">Amino-acid biosynthesis</keyword>
<dbReference type="InterPro" id="IPR001721">
    <property type="entry name" value="TD_ACT-like"/>
</dbReference>
<evidence type="ECO:0000256" key="4">
    <source>
        <dbReference type="ARBA" id="ARBA00010869"/>
    </source>
</evidence>
<comment type="pathway">
    <text evidence="3 12">Amino-acid biosynthesis; L-isoleucine biosynthesis; 2-oxobutanoate from L-threonine: step 1/1.</text>
</comment>
<evidence type="ECO:0000256" key="12">
    <source>
        <dbReference type="RuleBase" id="RU362012"/>
    </source>
</evidence>
<evidence type="ECO:0000256" key="7">
    <source>
        <dbReference type="ARBA" id="ARBA00022737"/>
    </source>
</evidence>
<dbReference type="CDD" id="cd04906">
    <property type="entry name" value="ACT_ThrD-I_1"/>
    <property type="match status" value="1"/>
</dbReference>
<dbReference type="InterPro" id="IPR001926">
    <property type="entry name" value="TrpB-like_PALP"/>
</dbReference>
<dbReference type="InterPro" id="IPR038110">
    <property type="entry name" value="TD_ACT-like_sf"/>
</dbReference>
<keyword evidence="7" id="KW-0677">Repeat</keyword>
<keyword evidence="9 12" id="KW-0456">Lyase</keyword>
<evidence type="ECO:0000259" key="13">
    <source>
        <dbReference type="PROSITE" id="PS51672"/>
    </source>
</evidence>
<dbReference type="EMBL" id="JAVDWR010000009">
    <property type="protein sequence ID" value="MDR7121847.1"/>
    <property type="molecule type" value="Genomic_DNA"/>
</dbReference>
<evidence type="ECO:0000256" key="3">
    <source>
        <dbReference type="ARBA" id="ARBA00004810"/>
    </source>
</evidence>
<dbReference type="EC" id="4.3.1.19" evidence="12"/>
<evidence type="ECO:0000256" key="2">
    <source>
        <dbReference type="ARBA" id="ARBA00001933"/>
    </source>
</evidence>
<evidence type="ECO:0000256" key="1">
    <source>
        <dbReference type="ARBA" id="ARBA00001274"/>
    </source>
</evidence>
<dbReference type="InterPro" id="IPR036052">
    <property type="entry name" value="TrpB-like_PALP_sf"/>
</dbReference>
<comment type="cofactor">
    <cofactor evidence="2 12">
        <name>pyridoxal 5'-phosphate</name>
        <dbReference type="ChEBI" id="CHEBI:597326"/>
    </cofactor>
</comment>
<keyword evidence="6 12" id="KW-0412">Isoleucine biosynthesis</keyword>
<evidence type="ECO:0000256" key="10">
    <source>
        <dbReference type="ARBA" id="ARBA00023304"/>
    </source>
</evidence>
<organism evidence="14 15">
    <name type="scientific">Rheinheimera soli</name>
    <dbReference type="NCBI Taxonomy" id="443616"/>
    <lineage>
        <taxon>Bacteria</taxon>
        <taxon>Pseudomonadati</taxon>
        <taxon>Pseudomonadota</taxon>
        <taxon>Gammaproteobacteria</taxon>
        <taxon>Chromatiales</taxon>
        <taxon>Chromatiaceae</taxon>
        <taxon>Rheinheimera</taxon>
    </lineage>
</organism>
<dbReference type="Pfam" id="PF00291">
    <property type="entry name" value="PALP"/>
    <property type="match status" value="1"/>
</dbReference>
<evidence type="ECO:0000313" key="15">
    <source>
        <dbReference type="Proteomes" id="UP001257909"/>
    </source>
</evidence>
<reference evidence="14 15" key="1">
    <citation type="submission" date="2023-07" db="EMBL/GenBank/DDBJ databases">
        <title>Sorghum-associated microbial communities from plants grown in Nebraska, USA.</title>
        <authorList>
            <person name="Schachtman D."/>
        </authorList>
    </citation>
    <scope>NUCLEOTIDE SEQUENCE [LARGE SCALE GENOMIC DNA]</scope>
    <source>
        <strain evidence="14 15">4138</strain>
    </source>
</reference>
<evidence type="ECO:0000256" key="6">
    <source>
        <dbReference type="ARBA" id="ARBA00022624"/>
    </source>
</evidence>
<name>A0ABU1W1N4_9GAMM</name>
<evidence type="ECO:0000313" key="14">
    <source>
        <dbReference type="EMBL" id="MDR7121847.1"/>
    </source>
</evidence>
<dbReference type="PANTHER" id="PTHR48078:SF11">
    <property type="entry name" value="THREONINE DEHYDRATASE, MITOCHONDRIAL"/>
    <property type="match status" value="1"/>
</dbReference>
<dbReference type="PANTHER" id="PTHR48078">
    <property type="entry name" value="THREONINE DEHYDRATASE, MITOCHONDRIAL-RELATED"/>
    <property type="match status" value="1"/>
</dbReference>